<dbReference type="EMBL" id="GFDG01000304">
    <property type="protein sequence ID" value="JAV18495.1"/>
    <property type="molecule type" value="Transcribed_RNA"/>
</dbReference>
<evidence type="ECO:0000256" key="1">
    <source>
        <dbReference type="SAM" id="SignalP"/>
    </source>
</evidence>
<sequence length="292" mass="33109">MTYRKILTILAFIAFAKAQQNSLVNYNTHSQNDSYLRDDDYLNAHRRQYAANIWYYDLQITQFKQAYLDRAQSLDFQKEPLINEIIRADESLYPLTLLSEFSKSCVQKYKSLIPSMSWAKLAVDNCISTATSQATNVVSSMSSTNRTLQTYYSTNFEKDVTACQTKFNASMSTDYTMCLANTVAATNAYTLNNQKTFSNQMQSATNTANVYIKTANECIFAVHNTTLTKISEANTRIDGCIQGRDDCSQCSGHFCPDVYYMPAAYMDPKNATMVNPFYGRNETGNCLMLDIF</sequence>
<accession>A0A1L8EIL3</accession>
<feature type="chain" id="PRO_5013245107" evidence="1">
    <location>
        <begin position="19"/>
        <end position="292"/>
    </location>
</feature>
<organism evidence="2">
    <name type="scientific">Haematobia irritans</name>
    <name type="common">Horn fly</name>
    <name type="synonym">Conops irritans</name>
    <dbReference type="NCBI Taxonomy" id="7368"/>
    <lineage>
        <taxon>Eukaryota</taxon>
        <taxon>Metazoa</taxon>
        <taxon>Ecdysozoa</taxon>
        <taxon>Arthropoda</taxon>
        <taxon>Hexapoda</taxon>
        <taxon>Insecta</taxon>
        <taxon>Pterygota</taxon>
        <taxon>Neoptera</taxon>
        <taxon>Endopterygota</taxon>
        <taxon>Diptera</taxon>
        <taxon>Brachycera</taxon>
        <taxon>Muscomorpha</taxon>
        <taxon>Muscoidea</taxon>
        <taxon>Muscidae</taxon>
        <taxon>Haematobia</taxon>
    </lineage>
</organism>
<protein>
    <submittedName>
        <fullName evidence="2">Putative secreted protein</fullName>
    </submittedName>
</protein>
<proteinExistence type="predicted"/>
<dbReference type="AlphaFoldDB" id="A0A1L8EIL3"/>
<evidence type="ECO:0000313" key="2">
    <source>
        <dbReference type="EMBL" id="JAV18495.1"/>
    </source>
</evidence>
<name>A0A1L8EIL3_HAEIR</name>
<feature type="signal peptide" evidence="1">
    <location>
        <begin position="1"/>
        <end position="18"/>
    </location>
</feature>
<keyword evidence="1" id="KW-0732">Signal</keyword>
<reference evidence="2" key="1">
    <citation type="submission" date="2017-01" db="EMBL/GenBank/DDBJ databases">
        <title>An insight into the sialome and mialome of the horn fly, Haematobia irritans.</title>
        <authorList>
            <person name="Breijo M."/>
            <person name="Boiani M."/>
            <person name="Ures X."/>
            <person name="Rocha S."/>
            <person name="Sequeira M."/>
            <person name="Ribeiro J.M."/>
        </authorList>
    </citation>
    <scope>NUCLEOTIDE SEQUENCE</scope>
</reference>